<dbReference type="InterPro" id="IPR050546">
    <property type="entry name" value="Glycosyl_Hydrlase_16"/>
</dbReference>
<evidence type="ECO:0000313" key="4">
    <source>
        <dbReference type="EMBL" id="UXX79144.1"/>
    </source>
</evidence>
<sequence length="331" mass="38242">MRRIFVLTAVVSLFFSSCDKTEDELKVKDEVVVDEEQEQEEETEEKDDEIVETEEEETEVVDETVEEKVAKYLPSAGVDKKWVLQENVSNEFDESLTSDAFVTDWQNKFFNGWKGPGDTRYTPESSTIVDGELIFTAKVVGSTIQTGCISSKEKVGYPMYMEARAKISKSVLSTAVWMLSDDSTEEIDNLEAYGYEGHDWYAKRLHLSHHVFIRDPFQDYQPTSDATWYFDNKNTIWSDDYHDYGVLWMSPTELSYYVDGVLVRTVPTNEIDPNNFTNGNGLTKPMYIILSQAAQPWREGTAFDDFFEEESVTNSDMTKTYFDWVRVYQPE</sequence>
<dbReference type="Proteomes" id="UP001062165">
    <property type="component" value="Chromosome"/>
</dbReference>
<dbReference type="PROSITE" id="PS51257">
    <property type="entry name" value="PROKAR_LIPOPROTEIN"/>
    <property type="match status" value="1"/>
</dbReference>
<protein>
    <submittedName>
        <fullName evidence="4">Family 16 glycosylhydrolase</fullName>
    </submittedName>
</protein>
<keyword evidence="5" id="KW-1185">Reference proteome</keyword>
<evidence type="ECO:0000259" key="3">
    <source>
        <dbReference type="PROSITE" id="PS51762"/>
    </source>
</evidence>
<dbReference type="SUPFAM" id="SSF49899">
    <property type="entry name" value="Concanavalin A-like lectins/glucanases"/>
    <property type="match status" value="1"/>
</dbReference>
<dbReference type="Pfam" id="PF00722">
    <property type="entry name" value="Glyco_hydro_16"/>
    <property type="match status" value="1"/>
</dbReference>
<feature type="region of interest" description="Disordered" evidence="2">
    <location>
        <begin position="33"/>
        <end position="56"/>
    </location>
</feature>
<gene>
    <name evidence="4" type="ORF">N7E81_17460</name>
</gene>
<dbReference type="PANTHER" id="PTHR10963">
    <property type="entry name" value="GLYCOSYL HYDROLASE-RELATED"/>
    <property type="match status" value="1"/>
</dbReference>
<dbReference type="EMBL" id="CP106735">
    <property type="protein sequence ID" value="UXX79144.1"/>
    <property type="molecule type" value="Genomic_DNA"/>
</dbReference>
<accession>A0ABY6D0B9</accession>
<feature type="domain" description="GH16" evidence="3">
    <location>
        <begin position="83"/>
        <end position="331"/>
    </location>
</feature>
<comment type="similarity">
    <text evidence="1">Belongs to the glycosyl hydrolase 16 family.</text>
</comment>
<proteinExistence type="inferred from homology"/>
<evidence type="ECO:0000313" key="5">
    <source>
        <dbReference type="Proteomes" id="UP001062165"/>
    </source>
</evidence>
<organism evidence="4 5">
    <name type="scientific">Reichenbachiella carrageenanivorans</name>
    <dbReference type="NCBI Taxonomy" id="2979869"/>
    <lineage>
        <taxon>Bacteria</taxon>
        <taxon>Pseudomonadati</taxon>
        <taxon>Bacteroidota</taxon>
        <taxon>Cytophagia</taxon>
        <taxon>Cytophagales</taxon>
        <taxon>Reichenbachiellaceae</taxon>
        <taxon>Reichenbachiella</taxon>
    </lineage>
</organism>
<evidence type="ECO:0000256" key="2">
    <source>
        <dbReference type="SAM" id="MobiDB-lite"/>
    </source>
</evidence>
<dbReference type="InterPro" id="IPR013320">
    <property type="entry name" value="ConA-like_dom_sf"/>
</dbReference>
<dbReference type="PANTHER" id="PTHR10963:SF55">
    <property type="entry name" value="GLYCOSIDE HYDROLASE FAMILY 16 PROTEIN"/>
    <property type="match status" value="1"/>
</dbReference>
<evidence type="ECO:0000256" key="1">
    <source>
        <dbReference type="ARBA" id="ARBA00006865"/>
    </source>
</evidence>
<reference evidence="4" key="1">
    <citation type="submission" date="2022-10" db="EMBL/GenBank/DDBJ databases">
        <title>Comparative genomics and taxonomic characterization of three novel marine species of genus Reichenbachiella exhibiting antioxidant and polysaccharide degradation activities.</title>
        <authorList>
            <person name="Muhammad N."/>
            <person name="Lee Y.-J."/>
            <person name="Ko J."/>
            <person name="Kim S.-G."/>
        </authorList>
    </citation>
    <scope>NUCLEOTIDE SEQUENCE</scope>
    <source>
        <strain evidence="4">Wsw4-B4</strain>
    </source>
</reference>
<dbReference type="RefSeq" id="WP_263050887.1">
    <property type="nucleotide sequence ID" value="NZ_CP106735.1"/>
</dbReference>
<dbReference type="PROSITE" id="PS51762">
    <property type="entry name" value="GH16_2"/>
    <property type="match status" value="1"/>
</dbReference>
<dbReference type="Gene3D" id="2.60.120.200">
    <property type="match status" value="1"/>
</dbReference>
<dbReference type="InterPro" id="IPR000757">
    <property type="entry name" value="Beta-glucanase-like"/>
</dbReference>
<name>A0ABY6D0B9_9BACT</name>